<dbReference type="Proteomes" id="UP000310314">
    <property type="component" value="Unassembled WGS sequence"/>
</dbReference>
<keyword evidence="2" id="KW-1185">Reference proteome</keyword>
<name>A0A5S3PU27_9FLAO</name>
<comment type="caution">
    <text evidence="1">The sequence shown here is derived from an EMBL/GenBank/DDBJ whole genome shotgun (WGS) entry which is preliminary data.</text>
</comment>
<dbReference type="RefSeq" id="WP_138659057.1">
    <property type="nucleotide sequence ID" value="NZ_VATY01000003.1"/>
</dbReference>
<dbReference type="AlphaFoldDB" id="A0A5S3PU27"/>
<evidence type="ECO:0000313" key="1">
    <source>
        <dbReference type="EMBL" id="TMM56190.1"/>
    </source>
</evidence>
<reference evidence="1 2" key="1">
    <citation type="submission" date="2019-05" db="EMBL/GenBank/DDBJ databases">
        <authorList>
            <person name="Zhang J.-Y."/>
            <person name="Feg X."/>
            <person name="Du Z.-J."/>
        </authorList>
    </citation>
    <scope>NUCLEOTIDE SEQUENCE [LARGE SCALE GENOMIC DNA]</scope>
    <source>
        <strain evidence="1 2">RZ26</strain>
    </source>
</reference>
<protein>
    <submittedName>
        <fullName evidence="1">Uncharacterized protein</fullName>
    </submittedName>
</protein>
<accession>A0A5S3PU27</accession>
<gene>
    <name evidence="1" type="ORF">FEE95_16325</name>
</gene>
<proteinExistence type="predicted"/>
<dbReference type="EMBL" id="VATY01000003">
    <property type="protein sequence ID" value="TMM56190.1"/>
    <property type="molecule type" value="Genomic_DNA"/>
</dbReference>
<organism evidence="1 2">
    <name type="scientific">Maribacter algarum</name>
    <name type="common">ex Zhang et al. 2020</name>
    <dbReference type="NCBI Taxonomy" id="2578118"/>
    <lineage>
        <taxon>Bacteria</taxon>
        <taxon>Pseudomonadati</taxon>
        <taxon>Bacteroidota</taxon>
        <taxon>Flavobacteriia</taxon>
        <taxon>Flavobacteriales</taxon>
        <taxon>Flavobacteriaceae</taxon>
        <taxon>Maribacter</taxon>
    </lineage>
</organism>
<sequence length="126" mass="14717">MKTLYTYSLFTNDQGQSYIQFDLVNEHIEFLKDLLQILGMYNYQVITNQNVWKDGELHAELTATIGKISICIDSRKRIFLKSYDNQKDLMKVDTILEKFCAFRKISETPTEIISPISKLPEDLVPF</sequence>
<evidence type="ECO:0000313" key="2">
    <source>
        <dbReference type="Proteomes" id="UP000310314"/>
    </source>
</evidence>